<gene>
    <name evidence="2" type="ORF">J2853_000244</name>
</gene>
<evidence type="ECO:0000313" key="2">
    <source>
        <dbReference type="EMBL" id="MDP9841033.1"/>
    </source>
</evidence>
<feature type="compositionally biased region" description="Basic and acidic residues" evidence="1">
    <location>
        <begin position="15"/>
        <end position="31"/>
    </location>
</feature>
<proteinExistence type="predicted"/>
<sequence length="101" mass="10860">MIGFTNRTDPPPADGPDRTGDRPDPVPDRSRSRTGAEAAVSRPEFRPRIRGGGRAPSPPERFTAGGRLRAGASSPGHDRNERGKRIHEAPEGGHAGFRRNS</sequence>
<keyword evidence="3" id="KW-1185">Reference proteome</keyword>
<accession>A0ABT9Q2S8</accession>
<evidence type="ECO:0000256" key="1">
    <source>
        <dbReference type="SAM" id="MobiDB-lite"/>
    </source>
</evidence>
<dbReference type="Proteomes" id="UP001225356">
    <property type="component" value="Unassembled WGS sequence"/>
</dbReference>
<reference evidence="2 3" key="1">
    <citation type="submission" date="2023-07" db="EMBL/GenBank/DDBJ databases">
        <title>Sequencing the genomes of 1000 actinobacteria strains.</title>
        <authorList>
            <person name="Klenk H.-P."/>
        </authorList>
    </citation>
    <scope>NUCLEOTIDE SEQUENCE [LARGE SCALE GENOMIC DNA]</scope>
    <source>
        <strain evidence="2 3">DSM 46740</strain>
    </source>
</reference>
<organism evidence="2 3">
    <name type="scientific">Streptosporangium lutulentum</name>
    <dbReference type="NCBI Taxonomy" id="1461250"/>
    <lineage>
        <taxon>Bacteria</taxon>
        <taxon>Bacillati</taxon>
        <taxon>Actinomycetota</taxon>
        <taxon>Actinomycetes</taxon>
        <taxon>Streptosporangiales</taxon>
        <taxon>Streptosporangiaceae</taxon>
        <taxon>Streptosporangium</taxon>
    </lineage>
</organism>
<dbReference type="EMBL" id="JAUSQU010000001">
    <property type="protein sequence ID" value="MDP9841033.1"/>
    <property type="molecule type" value="Genomic_DNA"/>
</dbReference>
<name>A0ABT9Q2S8_9ACTN</name>
<evidence type="ECO:0000313" key="3">
    <source>
        <dbReference type="Proteomes" id="UP001225356"/>
    </source>
</evidence>
<protein>
    <submittedName>
        <fullName evidence="2">Uncharacterized protein</fullName>
    </submittedName>
</protein>
<feature type="compositionally biased region" description="Basic and acidic residues" evidence="1">
    <location>
        <begin position="76"/>
        <end position="91"/>
    </location>
</feature>
<comment type="caution">
    <text evidence="2">The sequence shown here is derived from an EMBL/GenBank/DDBJ whole genome shotgun (WGS) entry which is preliminary data.</text>
</comment>
<feature type="region of interest" description="Disordered" evidence="1">
    <location>
        <begin position="1"/>
        <end position="101"/>
    </location>
</feature>